<name>A0ABS1DEM0_9PROT</name>
<feature type="transmembrane region" description="Helical" evidence="5">
    <location>
        <begin position="194"/>
        <end position="217"/>
    </location>
</feature>
<feature type="transmembrane region" description="Helical" evidence="5">
    <location>
        <begin position="69"/>
        <end position="90"/>
    </location>
</feature>
<comment type="subcellular location">
    <subcellularLocation>
        <location evidence="1">Membrane</location>
        <topology evidence="1">Multi-pass membrane protein</topology>
    </subcellularLocation>
</comment>
<dbReference type="Proteomes" id="UP001296873">
    <property type="component" value="Unassembled WGS sequence"/>
</dbReference>
<evidence type="ECO:0000313" key="8">
    <source>
        <dbReference type="Proteomes" id="UP001296873"/>
    </source>
</evidence>
<evidence type="ECO:0000256" key="5">
    <source>
        <dbReference type="SAM" id="Phobius"/>
    </source>
</evidence>
<dbReference type="Pfam" id="PF07298">
    <property type="entry name" value="NnrU"/>
    <property type="match status" value="1"/>
</dbReference>
<proteinExistence type="predicted"/>
<dbReference type="RefSeq" id="WP_200340015.1">
    <property type="nucleotide sequence ID" value="NZ_NRRL01000013.1"/>
</dbReference>
<protein>
    <recommendedName>
        <fullName evidence="6">NnrU domain-containing protein</fullName>
    </recommendedName>
</protein>
<keyword evidence="4 5" id="KW-0472">Membrane</keyword>
<gene>
    <name evidence="7" type="ORF">CKO28_07360</name>
</gene>
<keyword evidence="8" id="KW-1185">Reference proteome</keyword>
<reference evidence="7 8" key="1">
    <citation type="journal article" date="2020" name="Microorganisms">
        <title>Osmotic Adaptation and Compatible Solute Biosynthesis of Phototrophic Bacteria as Revealed from Genome Analyses.</title>
        <authorList>
            <person name="Imhoff J.F."/>
            <person name="Rahn T."/>
            <person name="Kunzel S."/>
            <person name="Keller A."/>
            <person name="Neulinger S.C."/>
        </authorList>
    </citation>
    <scope>NUCLEOTIDE SEQUENCE [LARGE SCALE GENOMIC DNA]</scope>
    <source>
        <strain evidence="7 8">DSM 9895</strain>
    </source>
</reference>
<keyword evidence="3 5" id="KW-1133">Transmembrane helix</keyword>
<keyword evidence="2 5" id="KW-0812">Transmembrane</keyword>
<accession>A0ABS1DEM0</accession>
<dbReference type="EMBL" id="NRRL01000013">
    <property type="protein sequence ID" value="MBK1667850.1"/>
    <property type="molecule type" value="Genomic_DNA"/>
</dbReference>
<feature type="domain" description="NnrU" evidence="6">
    <location>
        <begin position="4"/>
        <end position="220"/>
    </location>
</feature>
<evidence type="ECO:0000256" key="2">
    <source>
        <dbReference type="ARBA" id="ARBA00022692"/>
    </source>
</evidence>
<evidence type="ECO:0000256" key="1">
    <source>
        <dbReference type="ARBA" id="ARBA00004141"/>
    </source>
</evidence>
<evidence type="ECO:0000256" key="4">
    <source>
        <dbReference type="ARBA" id="ARBA00023136"/>
    </source>
</evidence>
<evidence type="ECO:0000256" key="3">
    <source>
        <dbReference type="ARBA" id="ARBA00022989"/>
    </source>
</evidence>
<sequence>MSEFALAAIVFLAAHSLPSIRPLRAWLRARLGPRGYALAFSVSSLGLLGWLLSAAVRAPYVALWAPPPWAFHLTLLLAPIGTVLVVAGLVRPNPLSIGFVSRGFDPARPGLAGISRHPVLWGFVVWAVGHLPANGDLVSVSLFAALGLFSLAGFWLVDRRHRRQLGAADWRRLSARAPALPLARGWPRFQPVDAGALLLGALAAAALLGGLHLWLFGVDPLIGLRMV</sequence>
<evidence type="ECO:0000313" key="7">
    <source>
        <dbReference type="EMBL" id="MBK1667850.1"/>
    </source>
</evidence>
<feature type="transmembrane region" description="Helical" evidence="5">
    <location>
        <begin position="137"/>
        <end position="157"/>
    </location>
</feature>
<evidence type="ECO:0000259" key="6">
    <source>
        <dbReference type="Pfam" id="PF07298"/>
    </source>
</evidence>
<dbReference type="InterPro" id="IPR009915">
    <property type="entry name" value="NnrU_dom"/>
</dbReference>
<comment type="caution">
    <text evidence="7">The sequence shown here is derived from an EMBL/GenBank/DDBJ whole genome shotgun (WGS) entry which is preliminary data.</text>
</comment>
<organism evidence="7 8">
    <name type="scientific">Rhodovibrio sodomensis</name>
    <dbReference type="NCBI Taxonomy" id="1088"/>
    <lineage>
        <taxon>Bacteria</taxon>
        <taxon>Pseudomonadati</taxon>
        <taxon>Pseudomonadota</taxon>
        <taxon>Alphaproteobacteria</taxon>
        <taxon>Rhodospirillales</taxon>
        <taxon>Rhodovibrionaceae</taxon>
        <taxon>Rhodovibrio</taxon>
    </lineage>
</organism>
<feature type="transmembrane region" description="Helical" evidence="5">
    <location>
        <begin position="35"/>
        <end position="57"/>
    </location>
</feature>